<dbReference type="Proteomes" id="UP000184330">
    <property type="component" value="Unassembled WGS sequence"/>
</dbReference>
<dbReference type="PANTHER" id="PTHR32487:SF8">
    <property type="entry name" value="NAD-DEPENDENT EPIMERASE_DEHYDRATASE DOMAIN-CONTAINING PROTEIN"/>
    <property type="match status" value="1"/>
</dbReference>
<reference evidence="2 3" key="1">
    <citation type="submission" date="2016-03" db="EMBL/GenBank/DDBJ databases">
        <authorList>
            <person name="Ploux O."/>
        </authorList>
    </citation>
    <scope>NUCLEOTIDE SEQUENCE [LARGE SCALE GENOMIC DNA]</scope>
    <source>
        <strain evidence="2 3">UAMH 11012</strain>
    </source>
</reference>
<dbReference type="Pfam" id="PF22917">
    <property type="entry name" value="PRISE"/>
    <property type="match status" value="1"/>
</dbReference>
<gene>
    <name evidence="2" type="ORF">PAC_13344</name>
</gene>
<organism evidence="2 3">
    <name type="scientific">Phialocephala subalpina</name>
    <dbReference type="NCBI Taxonomy" id="576137"/>
    <lineage>
        <taxon>Eukaryota</taxon>
        <taxon>Fungi</taxon>
        <taxon>Dikarya</taxon>
        <taxon>Ascomycota</taxon>
        <taxon>Pezizomycotina</taxon>
        <taxon>Leotiomycetes</taxon>
        <taxon>Helotiales</taxon>
        <taxon>Mollisiaceae</taxon>
        <taxon>Phialocephala</taxon>
        <taxon>Phialocephala fortinii species complex</taxon>
    </lineage>
</organism>
<dbReference type="InterPro" id="IPR055222">
    <property type="entry name" value="PRISE-like_Rossmann-fold"/>
</dbReference>
<dbReference type="Gene3D" id="3.40.50.720">
    <property type="entry name" value="NAD(P)-binding Rossmann-like Domain"/>
    <property type="match status" value="1"/>
</dbReference>
<dbReference type="OrthoDB" id="1731983at2759"/>
<evidence type="ECO:0000313" key="3">
    <source>
        <dbReference type="Proteomes" id="UP000184330"/>
    </source>
</evidence>
<protein>
    <recommendedName>
        <fullName evidence="1">PRISE-like Rossmann-fold domain-containing protein</fullName>
    </recommendedName>
</protein>
<proteinExistence type="predicted"/>
<evidence type="ECO:0000259" key="1">
    <source>
        <dbReference type="Pfam" id="PF22917"/>
    </source>
</evidence>
<dbReference type="AlphaFoldDB" id="A0A1L7XER9"/>
<dbReference type="EMBL" id="FJOG01000023">
    <property type="protein sequence ID" value="CZR63447.1"/>
    <property type="molecule type" value="Genomic_DNA"/>
</dbReference>
<sequence>MGSAESNSAIEALVFGASGITGWAITNSALSYPTPTAFSRVVGFTSRPLSLKDLDFPSDPRLQLYSGLDLSQDADTITKYLKKIENIDQITHHTYIEAGPMKVQSRESKRTLILSSTPSQQSRMFIQIDNSGRFQQWYGFEFGTNVYRETPLKENAPRVPSPYGDHPFFYPQIDTLTRLAEGKSWKFADIRPNAIVGFVPSHNPMNIAEPLALYLSLLKSVNPTLSVPFPGTKESYTHLQSNCSSDQLGRFHVYDSLHPELTAGKAFNIADEDRGVLGLWMEKERGAWGWVRGQKDLWDSWTKENGLRPKVEWTENGGEIINFARGPYSTFDRHYDLGEARRIGFAESVDHLKGYYVAFDRMRAAKIIP</sequence>
<name>A0A1L7XER9_9HELO</name>
<accession>A0A1L7XER9</accession>
<feature type="domain" description="PRISE-like Rossmann-fold" evidence="1">
    <location>
        <begin position="12"/>
        <end position="273"/>
    </location>
</feature>
<evidence type="ECO:0000313" key="2">
    <source>
        <dbReference type="EMBL" id="CZR63447.1"/>
    </source>
</evidence>
<keyword evidence="3" id="KW-1185">Reference proteome</keyword>
<dbReference type="STRING" id="576137.A0A1L7XER9"/>
<dbReference type="PANTHER" id="PTHR32487">
    <property type="entry name" value="3-OXO-DELTA(4,5)-STEROID 5-BETA-REDUCTASE"/>
    <property type="match status" value="1"/>
</dbReference>